<dbReference type="Proteomes" id="UP000297245">
    <property type="component" value="Unassembled WGS sequence"/>
</dbReference>
<sequence length="238" mass="26628">MSLAPLQTSETLLGSKFGGFAGKSYRVSFVFLHAHGVTHGGNIGVCLPIANHSEDDILDYFGRPEVTPILTRKPIFQPETVPPDLVPPISLAYYLKEHDQLFVESPLQVEIMDLGNATIFGEPSRPSCTSTTLYEIVFGARIFHFAAPNDALLVSMAKLCGEIPREWGADWEVRYRNDTISKTTADAEWKRRLDHYARDWTKDGIDEFITLLRAMLKMDASARPSAIEILSHPWFASC</sequence>
<organism evidence="1 2">
    <name type="scientific">Dendrothele bispora (strain CBS 962.96)</name>
    <dbReference type="NCBI Taxonomy" id="1314807"/>
    <lineage>
        <taxon>Eukaryota</taxon>
        <taxon>Fungi</taxon>
        <taxon>Dikarya</taxon>
        <taxon>Basidiomycota</taxon>
        <taxon>Agaricomycotina</taxon>
        <taxon>Agaricomycetes</taxon>
        <taxon>Agaricomycetidae</taxon>
        <taxon>Agaricales</taxon>
        <taxon>Agaricales incertae sedis</taxon>
        <taxon>Dendrothele</taxon>
    </lineage>
</organism>
<evidence type="ECO:0008006" key="3">
    <source>
        <dbReference type="Google" id="ProtNLM"/>
    </source>
</evidence>
<protein>
    <recommendedName>
        <fullName evidence="3">Protein kinase domain-containing protein</fullName>
    </recommendedName>
</protein>
<proteinExistence type="predicted"/>
<dbReference type="AlphaFoldDB" id="A0A4V4HGI0"/>
<accession>A0A4V4HGI0</accession>
<gene>
    <name evidence="1" type="ORF">K435DRAFT_964725</name>
</gene>
<keyword evidence="2" id="KW-1185">Reference proteome</keyword>
<dbReference type="OrthoDB" id="2940064at2759"/>
<dbReference type="SUPFAM" id="SSF56112">
    <property type="entry name" value="Protein kinase-like (PK-like)"/>
    <property type="match status" value="1"/>
</dbReference>
<evidence type="ECO:0000313" key="1">
    <source>
        <dbReference type="EMBL" id="THU98865.1"/>
    </source>
</evidence>
<evidence type="ECO:0000313" key="2">
    <source>
        <dbReference type="Proteomes" id="UP000297245"/>
    </source>
</evidence>
<dbReference type="InterPro" id="IPR011009">
    <property type="entry name" value="Kinase-like_dom_sf"/>
</dbReference>
<reference evidence="1 2" key="1">
    <citation type="journal article" date="2019" name="Nat. Ecol. Evol.">
        <title>Megaphylogeny resolves global patterns of mushroom evolution.</title>
        <authorList>
            <person name="Varga T."/>
            <person name="Krizsan K."/>
            <person name="Foldi C."/>
            <person name="Dima B."/>
            <person name="Sanchez-Garcia M."/>
            <person name="Sanchez-Ramirez S."/>
            <person name="Szollosi G.J."/>
            <person name="Szarkandi J.G."/>
            <person name="Papp V."/>
            <person name="Albert L."/>
            <person name="Andreopoulos W."/>
            <person name="Angelini C."/>
            <person name="Antonin V."/>
            <person name="Barry K.W."/>
            <person name="Bougher N.L."/>
            <person name="Buchanan P."/>
            <person name="Buyck B."/>
            <person name="Bense V."/>
            <person name="Catcheside P."/>
            <person name="Chovatia M."/>
            <person name="Cooper J."/>
            <person name="Damon W."/>
            <person name="Desjardin D."/>
            <person name="Finy P."/>
            <person name="Geml J."/>
            <person name="Haridas S."/>
            <person name="Hughes K."/>
            <person name="Justo A."/>
            <person name="Karasinski D."/>
            <person name="Kautmanova I."/>
            <person name="Kiss B."/>
            <person name="Kocsube S."/>
            <person name="Kotiranta H."/>
            <person name="LaButti K.M."/>
            <person name="Lechner B.E."/>
            <person name="Liimatainen K."/>
            <person name="Lipzen A."/>
            <person name="Lukacs Z."/>
            <person name="Mihaltcheva S."/>
            <person name="Morgado L.N."/>
            <person name="Niskanen T."/>
            <person name="Noordeloos M.E."/>
            <person name="Ohm R.A."/>
            <person name="Ortiz-Santana B."/>
            <person name="Ovrebo C."/>
            <person name="Racz N."/>
            <person name="Riley R."/>
            <person name="Savchenko A."/>
            <person name="Shiryaev A."/>
            <person name="Soop K."/>
            <person name="Spirin V."/>
            <person name="Szebenyi C."/>
            <person name="Tomsovsky M."/>
            <person name="Tulloss R.E."/>
            <person name="Uehling J."/>
            <person name="Grigoriev I.V."/>
            <person name="Vagvolgyi C."/>
            <person name="Papp T."/>
            <person name="Martin F.M."/>
            <person name="Miettinen O."/>
            <person name="Hibbett D.S."/>
            <person name="Nagy L.G."/>
        </authorList>
    </citation>
    <scope>NUCLEOTIDE SEQUENCE [LARGE SCALE GENOMIC DNA]</scope>
    <source>
        <strain evidence="1 2">CBS 962.96</strain>
    </source>
</reference>
<name>A0A4V4HGI0_DENBC</name>
<dbReference type="EMBL" id="ML179128">
    <property type="protein sequence ID" value="THU98865.1"/>
    <property type="molecule type" value="Genomic_DNA"/>
</dbReference>
<dbReference type="Gene3D" id="1.10.510.10">
    <property type="entry name" value="Transferase(Phosphotransferase) domain 1"/>
    <property type="match status" value="1"/>
</dbReference>